<evidence type="ECO:0000256" key="1">
    <source>
        <dbReference type="ARBA" id="ARBA00007169"/>
    </source>
</evidence>
<dbReference type="EMBL" id="LT559118">
    <property type="protein sequence ID" value="SBO97729.1"/>
    <property type="molecule type" value="Genomic_DNA"/>
</dbReference>
<gene>
    <name evidence="3" type="ORF">BN4615_P7245</name>
</gene>
<feature type="domain" description="Thioesterase" evidence="2">
    <location>
        <begin position="4"/>
        <end position="215"/>
    </location>
</feature>
<evidence type="ECO:0000259" key="2">
    <source>
        <dbReference type="Pfam" id="PF00975"/>
    </source>
</evidence>
<reference evidence="3" key="1">
    <citation type="submission" date="2016-04" db="EMBL/GenBank/DDBJ databases">
        <authorList>
            <person name="Evans L.H."/>
            <person name="Alamgir A."/>
            <person name="Owens N."/>
            <person name="Weber N.D."/>
            <person name="Virtaneva K."/>
            <person name="Barbian K."/>
            <person name="Babar A."/>
            <person name="Rosenke K."/>
        </authorList>
    </citation>
    <scope>NUCLEOTIDE SEQUENCE</scope>
    <source>
        <strain evidence="3">Nono1</strain>
    </source>
</reference>
<name>A0A1M4EFS0_9ACTN</name>
<dbReference type="SUPFAM" id="SSF53474">
    <property type="entry name" value="alpha/beta-Hydrolases"/>
    <property type="match status" value="1"/>
</dbReference>
<evidence type="ECO:0000313" key="3">
    <source>
        <dbReference type="EMBL" id="SBO97729.1"/>
    </source>
</evidence>
<dbReference type="InterPro" id="IPR012223">
    <property type="entry name" value="TEII"/>
</dbReference>
<dbReference type="Gene3D" id="3.40.50.1820">
    <property type="entry name" value="alpha/beta hydrolase"/>
    <property type="match status" value="1"/>
</dbReference>
<organism evidence="3">
    <name type="scientific">Nonomuraea gerenzanensis</name>
    <dbReference type="NCBI Taxonomy" id="93944"/>
    <lineage>
        <taxon>Bacteria</taxon>
        <taxon>Bacillati</taxon>
        <taxon>Actinomycetota</taxon>
        <taxon>Actinomycetes</taxon>
        <taxon>Streptosporangiales</taxon>
        <taxon>Streptosporangiaceae</taxon>
        <taxon>Nonomuraea</taxon>
    </lineage>
</organism>
<sequence length="248" mass="27183">MVSLVCLPHAGGGLGRFRKWREELPDGVRLVLPELPGREGRIGDDPFPDVASMSRHLVRALTQEIEQGHSLMIAGISYGALVAFDLAARLEESGSGVAALFVASQRAPATPLPALDWRLLDDRRLLAELVAMGGLSPDLGADEEFRELFLPVIRAELHASETYRRPAAARRLRCPIFLYHGVDDATIPAASTHAWCEETPHFSWRALPAAHFLLGPDGADLWWEALRKDLALFMSGADSRHPSVGQRS</sequence>
<dbReference type="GO" id="GO:0008610">
    <property type="term" value="P:lipid biosynthetic process"/>
    <property type="evidence" value="ECO:0007669"/>
    <property type="project" value="TreeGrafter"/>
</dbReference>
<protein>
    <submittedName>
        <fullName evidence="3">Thioesterase in siderophore biosynthesis gene cluster</fullName>
    </submittedName>
</protein>
<dbReference type="Pfam" id="PF00975">
    <property type="entry name" value="Thioesterase"/>
    <property type="match status" value="1"/>
</dbReference>
<proteinExistence type="inferred from homology"/>
<comment type="similarity">
    <text evidence="1">Belongs to the thioesterase family.</text>
</comment>
<dbReference type="RefSeq" id="WP_225266470.1">
    <property type="nucleotide sequence ID" value="NZ_CP084058.1"/>
</dbReference>
<dbReference type="InterPro" id="IPR029058">
    <property type="entry name" value="AB_hydrolase_fold"/>
</dbReference>
<dbReference type="InterPro" id="IPR001031">
    <property type="entry name" value="Thioesterase"/>
</dbReference>
<dbReference type="AlphaFoldDB" id="A0A1M4EFS0"/>
<dbReference type="PANTHER" id="PTHR11487:SF0">
    <property type="entry name" value="S-ACYL FATTY ACID SYNTHASE THIOESTERASE, MEDIUM CHAIN"/>
    <property type="match status" value="1"/>
</dbReference>
<accession>A0A1M4EFS0</accession>
<dbReference type="PANTHER" id="PTHR11487">
    <property type="entry name" value="THIOESTERASE"/>
    <property type="match status" value="1"/>
</dbReference>